<name>A0A0N9UXU2_SPHMC</name>
<proteinExistence type="predicted"/>
<reference evidence="7 8" key="1">
    <citation type="journal article" date="2015" name="Genome Announc.">
        <title>Complete Genome Sequence of Polypropylene Glycol- and Polyethylene Glycol-Degrading Sphingopyxis macrogoltabida Strain EY-1.</title>
        <authorList>
            <person name="Ohtsubo Y."/>
            <person name="Nagata Y."/>
            <person name="Numata M."/>
            <person name="Tsuchikane K."/>
            <person name="Hosoyama A."/>
            <person name="Yamazoe A."/>
            <person name="Tsuda M."/>
            <person name="Fujita N."/>
            <person name="Kawai F."/>
        </authorList>
    </citation>
    <scope>NUCLEOTIDE SEQUENCE [LARGE SCALE GENOMIC DNA]</scope>
    <source>
        <strain evidence="7 8">EY-1</strain>
    </source>
</reference>
<accession>A0A0N9UXU2</accession>
<feature type="transmembrane region" description="Helical" evidence="6">
    <location>
        <begin position="40"/>
        <end position="66"/>
    </location>
</feature>
<dbReference type="KEGG" id="smag:AN936_15800"/>
<feature type="transmembrane region" description="Helical" evidence="6">
    <location>
        <begin position="108"/>
        <end position="125"/>
    </location>
</feature>
<dbReference type="PATRIC" id="fig|33050.5.peg.3276"/>
<dbReference type="SUPFAM" id="SSF103473">
    <property type="entry name" value="MFS general substrate transporter"/>
    <property type="match status" value="1"/>
</dbReference>
<feature type="transmembrane region" description="Helical" evidence="6">
    <location>
        <begin position="78"/>
        <end position="96"/>
    </location>
</feature>
<feature type="transmembrane region" description="Helical" evidence="6">
    <location>
        <begin position="421"/>
        <end position="448"/>
    </location>
</feature>
<dbReference type="Proteomes" id="UP000058074">
    <property type="component" value="Chromosome"/>
</dbReference>
<dbReference type="PANTHER" id="PTHR42718">
    <property type="entry name" value="MAJOR FACILITATOR SUPERFAMILY MULTIDRUG TRANSPORTER MFSC"/>
    <property type="match status" value="1"/>
</dbReference>
<dbReference type="GO" id="GO:0016020">
    <property type="term" value="C:membrane"/>
    <property type="evidence" value="ECO:0007669"/>
    <property type="project" value="UniProtKB-SubCell"/>
</dbReference>
<keyword evidence="2" id="KW-0813">Transport</keyword>
<evidence type="ECO:0000256" key="1">
    <source>
        <dbReference type="ARBA" id="ARBA00004141"/>
    </source>
</evidence>
<evidence type="ECO:0000256" key="3">
    <source>
        <dbReference type="ARBA" id="ARBA00022692"/>
    </source>
</evidence>
<protein>
    <submittedName>
        <fullName evidence="7">MFS transporter</fullName>
    </submittedName>
</protein>
<evidence type="ECO:0000256" key="5">
    <source>
        <dbReference type="ARBA" id="ARBA00023136"/>
    </source>
</evidence>
<dbReference type="EMBL" id="CP012700">
    <property type="protein sequence ID" value="ALH81766.1"/>
    <property type="molecule type" value="Genomic_DNA"/>
</dbReference>
<sequence>MAESRSSPAPGGSDYVFKPHERPFMPGSPASPDHPVRRKVAYFLIGVFLAIVGGFQNGMLIANLTALQGHLDLTPVDAGWVTVAYNMTNACMSILLYKSRQQFGIQRFVRAMMLALLLANFLQLFDAGYRMELIARGVSGIAASGLTTLAAFYLMQGLPQEKRIAGFLLAIGLTQVAVPLARAISPLLLADGDIANLFVLQFAMSLVAFGLVNILHLPPGETIRSFEKLDLLTFPMLATGVGLLCAFLVQGRIQWWSTPWLGGALAASVVLIGTAFLIEHNRKNPMLQTRWMGSRDLVKFALTGALVRVLTSEQNFGATGLLSSIGLVNDQLVSYYSVLAAATLAGALLSIVTLNPMDLRRQTLISLAVIAIGAFLDTHSGLRTGPMNLYFSQAAIAFAAVYFMGPMLMEGLLRALTKGPSYLVSFVAVFGLSQTLGGLAGVAALSAFHTLRTKSHLMTLGQSLSPGNPDVAQGIASLANGLTGTMTDPALRSASAGAQVVREAAREAAILAFNDTFFVIGALSALAFAVMFVRWLYDRRRGFNPLAAELEALQKMRAGNQ</sequence>
<evidence type="ECO:0000256" key="4">
    <source>
        <dbReference type="ARBA" id="ARBA00022989"/>
    </source>
</evidence>
<dbReference type="RefSeq" id="WP_054588914.1">
    <property type="nucleotide sequence ID" value="NZ_CP012700.1"/>
</dbReference>
<feature type="transmembrane region" description="Helical" evidence="6">
    <location>
        <begin position="255"/>
        <end position="277"/>
    </location>
</feature>
<dbReference type="PANTHER" id="PTHR42718:SF9">
    <property type="entry name" value="MAJOR FACILITATOR SUPERFAMILY MULTIDRUG TRANSPORTER MFSC"/>
    <property type="match status" value="1"/>
</dbReference>
<feature type="transmembrane region" description="Helical" evidence="6">
    <location>
        <begin position="333"/>
        <end position="352"/>
    </location>
</feature>
<dbReference type="Gene3D" id="1.20.1250.20">
    <property type="entry name" value="MFS general substrate transporter like domains"/>
    <property type="match status" value="1"/>
</dbReference>
<keyword evidence="5 6" id="KW-0472">Membrane</keyword>
<keyword evidence="4 6" id="KW-1133">Transmembrane helix</keyword>
<gene>
    <name evidence="7" type="ORF">AN936_15800</name>
</gene>
<feature type="transmembrane region" description="Helical" evidence="6">
    <location>
        <begin position="137"/>
        <end position="155"/>
    </location>
</feature>
<evidence type="ECO:0000313" key="8">
    <source>
        <dbReference type="Proteomes" id="UP000058074"/>
    </source>
</evidence>
<feature type="transmembrane region" description="Helical" evidence="6">
    <location>
        <begin position="388"/>
        <end position="409"/>
    </location>
</feature>
<dbReference type="OrthoDB" id="5314453at2"/>
<dbReference type="AlphaFoldDB" id="A0A0N9UXU2"/>
<comment type="subcellular location">
    <subcellularLocation>
        <location evidence="1">Membrane</location>
        <topology evidence="1">Multi-pass membrane protein</topology>
    </subcellularLocation>
</comment>
<feature type="transmembrane region" description="Helical" evidence="6">
    <location>
        <begin position="167"/>
        <end position="188"/>
    </location>
</feature>
<organism evidence="7 8">
    <name type="scientific">Sphingopyxis macrogoltabida</name>
    <name type="common">Sphingomonas macrogoltabidus</name>
    <dbReference type="NCBI Taxonomy" id="33050"/>
    <lineage>
        <taxon>Bacteria</taxon>
        <taxon>Pseudomonadati</taxon>
        <taxon>Pseudomonadota</taxon>
        <taxon>Alphaproteobacteria</taxon>
        <taxon>Sphingomonadales</taxon>
        <taxon>Sphingomonadaceae</taxon>
        <taxon>Sphingopyxis</taxon>
    </lineage>
</organism>
<keyword evidence="3 6" id="KW-0812">Transmembrane</keyword>
<evidence type="ECO:0000313" key="7">
    <source>
        <dbReference type="EMBL" id="ALH81766.1"/>
    </source>
</evidence>
<evidence type="ECO:0000256" key="6">
    <source>
        <dbReference type="SAM" id="Phobius"/>
    </source>
</evidence>
<feature type="transmembrane region" description="Helical" evidence="6">
    <location>
        <begin position="194"/>
        <end position="217"/>
    </location>
</feature>
<evidence type="ECO:0000256" key="2">
    <source>
        <dbReference type="ARBA" id="ARBA00022448"/>
    </source>
</evidence>
<feature type="transmembrane region" description="Helical" evidence="6">
    <location>
        <begin position="229"/>
        <end position="249"/>
    </location>
</feature>
<feature type="transmembrane region" description="Helical" evidence="6">
    <location>
        <begin position="517"/>
        <end position="537"/>
    </location>
</feature>
<feature type="transmembrane region" description="Helical" evidence="6">
    <location>
        <begin position="364"/>
        <end position="382"/>
    </location>
</feature>
<dbReference type="InterPro" id="IPR036259">
    <property type="entry name" value="MFS_trans_sf"/>
</dbReference>